<dbReference type="EMBL" id="CAEZWR010000014">
    <property type="protein sequence ID" value="CAB4655611.1"/>
    <property type="molecule type" value="Genomic_DNA"/>
</dbReference>
<evidence type="ECO:0000259" key="1">
    <source>
        <dbReference type="Pfam" id="PF13452"/>
    </source>
</evidence>
<dbReference type="Pfam" id="PF13452">
    <property type="entry name" value="FAS1_DH_region"/>
    <property type="match status" value="1"/>
</dbReference>
<reference evidence="2" key="1">
    <citation type="submission" date="2020-05" db="EMBL/GenBank/DDBJ databases">
        <authorList>
            <person name="Chiriac C."/>
            <person name="Salcher M."/>
            <person name="Ghai R."/>
            <person name="Kavagutti S V."/>
        </authorList>
    </citation>
    <scope>NUCLEOTIDE SEQUENCE</scope>
</reference>
<dbReference type="Gene3D" id="3.10.129.10">
    <property type="entry name" value="Hotdog Thioesterase"/>
    <property type="match status" value="1"/>
</dbReference>
<feature type="domain" description="FAS1-like dehydratase" evidence="1">
    <location>
        <begin position="13"/>
        <end position="156"/>
    </location>
</feature>
<name>A0A6J6L1A4_9ZZZZ</name>
<dbReference type="EMBL" id="CAFBMO010000001">
    <property type="protein sequence ID" value="CAB4893662.1"/>
    <property type="molecule type" value="Genomic_DNA"/>
</dbReference>
<organism evidence="2">
    <name type="scientific">freshwater metagenome</name>
    <dbReference type="NCBI Taxonomy" id="449393"/>
    <lineage>
        <taxon>unclassified sequences</taxon>
        <taxon>metagenomes</taxon>
        <taxon>ecological metagenomes</taxon>
    </lineage>
</organism>
<protein>
    <submittedName>
        <fullName evidence="2">Unannotated protein</fullName>
    </submittedName>
</protein>
<gene>
    <name evidence="2" type="ORF">UFOPK2282_00201</name>
    <name evidence="3" type="ORF">UFOPK3576_00058</name>
</gene>
<dbReference type="InterPro" id="IPR039569">
    <property type="entry name" value="FAS1-like_DH_region"/>
</dbReference>
<dbReference type="AlphaFoldDB" id="A0A6J6L1A4"/>
<accession>A0A6J6L1A4</accession>
<evidence type="ECO:0000313" key="3">
    <source>
        <dbReference type="EMBL" id="CAB4893662.1"/>
    </source>
</evidence>
<proteinExistence type="predicted"/>
<evidence type="ECO:0000313" key="2">
    <source>
        <dbReference type="EMBL" id="CAB4655611.1"/>
    </source>
</evidence>
<sequence length="165" mass="18474">MPDTYLVPEVLAATGRAVSTATSYPVSASDIRKWALAVYYPAQPPQYFIDTQYAPEDFDPFAWGPKSHESFLPGDDSGIWHRHGINQRALGFPEWKFIVSMNAGMKVEYGVRMQVGDVITDVKSCGQYTERQGRNGLMLISQSISTWTNQRGELVKRTTNSGISY</sequence>